<organism evidence="16 17">
    <name type="scientific">Lactococcus formosensis</name>
    <dbReference type="NCBI Taxonomy" id="1281486"/>
    <lineage>
        <taxon>Bacteria</taxon>
        <taxon>Bacillati</taxon>
        <taxon>Bacillota</taxon>
        <taxon>Bacilli</taxon>
        <taxon>Lactobacillales</taxon>
        <taxon>Streptococcaceae</taxon>
        <taxon>Lactococcus</taxon>
    </lineage>
</organism>
<dbReference type="AlphaFoldDB" id="A0A9Q9D7A2"/>
<evidence type="ECO:0000256" key="11">
    <source>
        <dbReference type="ARBA" id="ARBA00023136"/>
    </source>
</evidence>
<feature type="transmembrane region" description="Helical" evidence="12">
    <location>
        <begin position="305"/>
        <end position="324"/>
    </location>
</feature>
<dbReference type="PROSITE" id="PS51104">
    <property type="entry name" value="PTS_EIIC_TYPE_2"/>
    <property type="match status" value="1"/>
</dbReference>
<evidence type="ECO:0000256" key="6">
    <source>
        <dbReference type="ARBA" id="ARBA00022679"/>
    </source>
</evidence>
<dbReference type="InterPro" id="IPR036095">
    <property type="entry name" value="PTS_EIIB-like_sf"/>
</dbReference>
<evidence type="ECO:0000313" key="17">
    <source>
        <dbReference type="Proteomes" id="UP001056730"/>
    </source>
</evidence>
<evidence type="ECO:0000256" key="2">
    <source>
        <dbReference type="ARBA" id="ARBA00022448"/>
    </source>
</evidence>
<dbReference type="SUPFAM" id="SSF52794">
    <property type="entry name" value="PTS system IIB component-like"/>
    <property type="match status" value="1"/>
</dbReference>
<name>A0A9Q9D7A2_9LACT</name>
<feature type="transmembrane region" description="Helical" evidence="12">
    <location>
        <begin position="184"/>
        <end position="204"/>
    </location>
</feature>
<feature type="transmembrane region" description="Helical" evidence="12">
    <location>
        <begin position="136"/>
        <end position="155"/>
    </location>
</feature>
<dbReference type="InterPro" id="IPR003352">
    <property type="entry name" value="PTS_EIIC"/>
</dbReference>
<comment type="subcellular location">
    <subcellularLocation>
        <location evidence="1">Cell inner membrane</location>
        <topology evidence="1">Multi-pass membrane protein</topology>
    </subcellularLocation>
</comment>
<keyword evidence="11 12" id="KW-0472">Membrane</keyword>
<dbReference type="RefSeq" id="WP_252175717.1">
    <property type="nucleotide sequence ID" value="NZ_CP086395.1"/>
</dbReference>
<dbReference type="GO" id="GO:0009401">
    <property type="term" value="P:phosphoenolpyruvate-dependent sugar phosphotransferase system"/>
    <property type="evidence" value="ECO:0007669"/>
    <property type="project" value="UniProtKB-KW"/>
</dbReference>
<dbReference type="PANTHER" id="PTHR30505">
    <property type="entry name" value="FRUCTOSE-LIKE PERMEASE"/>
    <property type="match status" value="1"/>
</dbReference>
<dbReference type="GO" id="GO:0016301">
    <property type="term" value="F:kinase activity"/>
    <property type="evidence" value="ECO:0007669"/>
    <property type="project" value="UniProtKB-KW"/>
</dbReference>
<dbReference type="KEGG" id="lfo:LMK00_03445"/>
<dbReference type="InterPro" id="IPR013011">
    <property type="entry name" value="PTS_EIIB_2"/>
</dbReference>
<gene>
    <name evidence="16" type="ORF">LMK00_03445</name>
</gene>
<evidence type="ECO:0000259" key="15">
    <source>
        <dbReference type="PROSITE" id="PS51104"/>
    </source>
</evidence>
<evidence type="ECO:0000256" key="5">
    <source>
        <dbReference type="ARBA" id="ARBA00022597"/>
    </source>
</evidence>
<dbReference type="InterPro" id="IPR006327">
    <property type="entry name" value="PTS_IIC_fruc"/>
</dbReference>
<keyword evidence="4" id="KW-0597">Phosphoprotein</keyword>
<dbReference type="CDD" id="cd05569">
    <property type="entry name" value="PTS_IIB_fructose"/>
    <property type="match status" value="1"/>
</dbReference>
<keyword evidence="2" id="KW-0813">Transport</keyword>
<proteinExistence type="predicted"/>
<evidence type="ECO:0000256" key="12">
    <source>
        <dbReference type="SAM" id="Phobius"/>
    </source>
</evidence>
<feature type="signal peptide" evidence="13">
    <location>
        <begin position="1"/>
        <end position="23"/>
    </location>
</feature>
<evidence type="ECO:0000256" key="10">
    <source>
        <dbReference type="ARBA" id="ARBA00022989"/>
    </source>
</evidence>
<evidence type="ECO:0000256" key="4">
    <source>
        <dbReference type="ARBA" id="ARBA00022553"/>
    </source>
</evidence>
<protein>
    <submittedName>
        <fullName evidence="16">Fructose-specific PTS transporter subunit EIIC</fullName>
    </submittedName>
</protein>
<keyword evidence="8 12" id="KW-0812">Transmembrane</keyword>
<evidence type="ECO:0000256" key="3">
    <source>
        <dbReference type="ARBA" id="ARBA00022475"/>
    </source>
</evidence>
<evidence type="ECO:0000313" key="16">
    <source>
        <dbReference type="EMBL" id="USJ21068.1"/>
    </source>
</evidence>
<dbReference type="EMBL" id="CP086395">
    <property type="protein sequence ID" value="USJ21068.1"/>
    <property type="molecule type" value="Genomic_DNA"/>
</dbReference>
<keyword evidence="5" id="KW-0762">Sugar transport</keyword>
<evidence type="ECO:0000256" key="7">
    <source>
        <dbReference type="ARBA" id="ARBA00022683"/>
    </source>
</evidence>
<dbReference type="GO" id="GO:0022877">
    <property type="term" value="F:protein-N(PI)-phosphohistidine-fructose phosphotransferase system transporter activity"/>
    <property type="evidence" value="ECO:0007669"/>
    <property type="project" value="InterPro"/>
</dbReference>
<dbReference type="InterPro" id="IPR003353">
    <property type="entry name" value="PTS_IIB_fruc"/>
</dbReference>
<dbReference type="PROSITE" id="PS51099">
    <property type="entry name" value="PTS_EIIB_TYPE_2"/>
    <property type="match status" value="1"/>
</dbReference>
<feature type="domain" description="PTS EIIB type-2" evidence="14">
    <location>
        <begin position="3"/>
        <end position="100"/>
    </location>
</feature>
<dbReference type="NCBIfam" id="TIGR00829">
    <property type="entry name" value="FRU"/>
    <property type="match status" value="1"/>
</dbReference>
<dbReference type="InterPro" id="IPR013014">
    <property type="entry name" value="PTS_EIIC_2"/>
</dbReference>
<dbReference type="NCBIfam" id="TIGR01427">
    <property type="entry name" value="PTS_IIC_fructo"/>
    <property type="match status" value="1"/>
</dbReference>
<dbReference type="InterPro" id="IPR050864">
    <property type="entry name" value="Bacterial_PTS_Sugar_Transport"/>
</dbReference>
<keyword evidence="9" id="KW-0418">Kinase</keyword>
<evidence type="ECO:0000256" key="13">
    <source>
        <dbReference type="SAM" id="SignalP"/>
    </source>
</evidence>
<feature type="transmembrane region" description="Helical" evidence="12">
    <location>
        <begin position="356"/>
        <end position="380"/>
    </location>
</feature>
<dbReference type="InterPro" id="IPR003501">
    <property type="entry name" value="PTS_EIIB_2/3"/>
</dbReference>
<reference evidence="16" key="1">
    <citation type="journal article" date="2022" name="Front. Microbiol.">
        <title>Feed Insects as a Reservoir of Granadaene-Producing Lactococci.</title>
        <authorList>
            <person name="Neuzil-Bunesova V."/>
            <person name="Ramirez Garcia A."/>
            <person name="Modrackova N."/>
            <person name="Makovska M."/>
            <person name="Sabolova M."/>
            <person name="Sproer C."/>
            <person name="Bunk B."/>
            <person name="Blom J."/>
            <person name="Schwab C."/>
        </authorList>
    </citation>
    <scope>NUCLEOTIDE SEQUENCE</scope>
    <source>
        <strain evidence="16">I4/6O</strain>
    </source>
</reference>
<dbReference type="GO" id="GO:0005886">
    <property type="term" value="C:plasma membrane"/>
    <property type="evidence" value="ECO:0007669"/>
    <property type="project" value="UniProtKB-SubCell"/>
</dbReference>
<dbReference type="Pfam" id="PF02378">
    <property type="entry name" value="PTS_EIIC"/>
    <property type="match status" value="1"/>
</dbReference>
<feature type="chain" id="PRO_5040285712" evidence="13">
    <location>
        <begin position="24"/>
        <end position="497"/>
    </location>
</feature>
<feature type="transmembrane region" description="Helical" evidence="12">
    <location>
        <begin position="263"/>
        <end position="285"/>
    </location>
</feature>
<keyword evidence="6" id="KW-0808">Transferase</keyword>
<keyword evidence="13" id="KW-0732">Signal</keyword>
<keyword evidence="10 12" id="KW-1133">Transmembrane helix</keyword>
<evidence type="ECO:0000256" key="8">
    <source>
        <dbReference type="ARBA" id="ARBA00022692"/>
    </source>
</evidence>
<dbReference type="Pfam" id="PF02302">
    <property type="entry name" value="PTS_IIB"/>
    <property type="match status" value="1"/>
</dbReference>
<dbReference type="Proteomes" id="UP001056730">
    <property type="component" value="Chromosome"/>
</dbReference>
<evidence type="ECO:0000256" key="9">
    <source>
        <dbReference type="ARBA" id="ARBA00022777"/>
    </source>
</evidence>
<dbReference type="Gene3D" id="3.40.50.2300">
    <property type="match status" value="1"/>
</dbReference>
<accession>A0A9Q9D7A2</accession>
<dbReference type="GO" id="GO:0005351">
    <property type="term" value="F:carbohydrate:proton symporter activity"/>
    <property type="evidence" value="ECO:0007669"/>
    <property type="project" value="InterPro"/>
</dbReference>
<keyword evidence="7" id="KW-0598">Phosphotransferase system</keyword>
<feature type="transmembrane region" description="Helical" evidence="12">
    <location>
        <begin position="232"/>
        <end position="251"/>
    </location>
</feature>
<dbReference type="GO" id="GO:0090563">
    <property type="term" value="F:protein-phosphocysteine-sugar phosphotransferase activity"/>
    <property type="evidence" value="ECO:0007669"/>
    <property type="project" value="TreeGrafter"/>
</dbReference>
<dbReference type="PANTHER" id="PTHR30505:SF0">
    <property type="entry name" value="FRUCTOSE-LIKE PTS SYSTEM EIIBC COMPONENT-RELATED"/>
    <property type="match status" value="1"/>
</dbReference>
<keyword evidence="3" id="KW-1003">Cell membrane</keyword>
<evidence type="ECO:0000259" key="14">
    <source>
        <dbReference type="PROSITE" id="PS51099"/>
    </source>
</evidence>
<feature type="domain" description="PTS EIIC type-2" evidence="15">
    <location>
        <begin position="125"/>
        <end position="481"/>
    </location>
</feature>
<feature type="transmembrane region" description="Helical" evidence="12">
    <location>
        <begin position="461"/>
        <end position="479"/>
    </location>
</feature>
<sequence length="497" mass="52102">MSKKIVGVTACAAGIAHTYMAQAALEKAAEELGYDVKIETQGTIGTENALNDQEIRDADVVIIAADVNVDKARFVNKRLVEVDTNSVLKDGQSIIENALTNAQPFSGKGVKVGGKMEIGTSGNKAVRYLMSGLTDMIPVTIAAGLLLAIANAFAFQPDPNNADLVVWGFSEDMMGQFLSKMFDLGKVGFTLMIPIFAAGVARAIGDKPAVAPAFIAAYIINDPTFLGTETGAGFLGAILVGFGVGYFVKLLKKIKYPDIIKPIVPILVIPMVATFVSFVVIHFLIGDPIANGMAVLYDVINDVTVRYEAAPIIYGAVLGGMMGVDMGGPINKTAMLVSSAIFVDTMAQFGPEAVNAIPQAATGAAIAVAPLGAGIATLLFKKYFTTEERALGSSALVMGMVGVTEGAIPFAASNPKFIIANTLSSALAGATVAGMGIKFFGGVGSPLGAFLGYTTGPNFAWLYWIVLILLASFVNALLYRFIVRNRNVEVAEEIQQG</sequence>
<evidence type="ECO:0000256" key="1">
    <source>
        <dbReference type="ARBA" id="ARBA00004429"/>
    </source>
</evidence>